<keyword evidence="1" id="KW-0560">Oxidoreductase</keyword>
<gene>
    <name evidence="3" type="ORF">SAMN05444371_2301</name>
</gene>
<organism evidence="3 4">
    <name type="scientific">Epilithonimonas mollis</name>
    <dbReference type="NCBI Taxonomy" id="216903"/>
    <lineage>
        <taxon>Bacteria</taxon>
        <taxon>Pseudomonadati</taxon>
        <taxon>Bacteroidota</taxon>
        <taxon>Flavobacteriia</taxon>
        <taxon>Flavobacteriales</taxon>
        <taxon>Weeksellaceae</taxon>
        <taxon>Chryseobacterium group</taxon>
        <taxon>Epilithonimonas</taxon>
    </lineage>
</organism>
<dbReference type="Pfam" id="PF02525">
    <property type="entry name" value="Flavodoxin_2"/>
    <property type="match status" value="1"/>
</dbReference>
<dbReference type="SUPFAM" id="SSF52218">
    <property type="entry name" value="Flavoproteins"/>
    <property type="match status" value="1"/>
</dbReference>
<reference evidence="4" key="1">
    <citation type="submission" date="2016-11" db="EMBL/GenBank/DDBJ databases">
        <authorList>
            <person name="Varghese N."/>
            <person name="Submissions S."/>
        </authorList>
    </citation>
    <scope>NUCLEOTIDE SEQUENCE [LARGE SCALE GENOMIC DNA]</scope>
    <source>
        <strain evidence="4">DSM 18016</strain>
    </source>
</reference>
<protein>
    <submittedName>
        <fullName evidence="3">Glutathione-regulated potassium-efflux system ancillary protein KefG</fullName>
    </submittedName>
</protein>
<dbReference type="InterPro" id="IPR046980">
    <property type="entry name" value="KefG/KefF"/>
</dbReference>
<dbReference type="InterPro" id="IPR003680">
    <property type="entry name" value="Flavodoxin_fold"/>
</dbReference>
<evidence type="ECO:0000313" key="4">
    <source>
        <dbReference type="Proteomes" id="UP000184498"/>
    </source>
</evidence>
<dbReference type="EMBL" id="FRAM01000002">
    <property type="protein sequence ID" value="SHK40787.1"/>
    <property type="molecule type" value="Genomic_DNA"/>
</dbReference>
<dbReference type="Proteomes" id="UP000184498">
    <property type="component" value="Unassembled WGS sequence"/>
</dbReference>
<proteinExistence type="predicted"/>
<dbReference type="PANTHER" id="PTHR47307">
    <property type="entry name" value="GLUTATHIONE-REGULATED POTASSIUM-EFFLUX SYSTEM ANCILLARY PROTEIN KEFG"/>
    <property type="match status" value="1"/>
</dbReference>
<sequence>MISKEKITIFTKIEISLKKTLVLFAHPYFEHSTTNVRLLECYDGMDNVTLRDLYEDYPDFHIQPFRERKRIVEYERIIFHFPIIWFGMPPLLKLWIDEVFDMRWISENGLNILSGKDALIITSVGGKEINYSPEGKFKANVEELLSGLKVSLDVNNIDLKKIHVIYNADNLTEEDLDLQCQALSETLKIK</sequence>
<dbReference type="GO" id="GO:0010181">
    <property type="term" value="F:FMN binding"/>
    <property type="evidence" value="ECO:0007669"/>
    <property type="project" value="TreeGrafter"/>
</dbReference>
<keyword evidence="4" id="KW-1185">Reference proteome</keyword>
<dbReference type="GO" id="GO:0009055">
    <property type="term" value="F:electron transfer activity"/>
    <property type="evidence" value="ECO:0007669"/>
    <property type="project" value="TreeGrafter"/>
</dbReference>
<accession>A0A1M6S8D9</accession>
<evidence type="ECO:0000259" key="2">
    <source>
        <dbReference type="Pfam" id="PF02525"/>
    </source>
</evidence>
<dbReference type="GO" id="GO:0003955">
    <property type="term" value="F:NAD(P)H dehydrogenase (quinone) activity"/>
    <property type="evidence" value="ECO:0007669"/>
    <property type="project" value="TreeGrafter"/>
</dbReference>
<dbReference type="Gene3D" id="3.40.50.360">
    <property type="match status" value="1"/>
</dbReference>
<dbReference type="PANTHER" id="PTHR47307:SF1">
    <property type="entry name" value="GLUTATHIONE-REGULATED POTASSIUM-EFFLUX SYSTEM ANCILLARY PROTEIN KEFG"/>
    <property type="match status" value="1"/>
</dbReference>
<evidence type="ECO:0000256" key="1">
    <source>
        <dbReference type="ARBA" id="ARBA00023002"/>
    </source>
</evidence>
<evidence type="ECO:0000313" key="3">
    <source>
        <dbReference type="EMBL" id="SHK40787.1"/>
    </source>
</evidence>
<dbReference type="STRING" id="216903.SAMN05444371_2301"/>
<name>A0A1M6S8D9_9FLAO</name>
<feature type="domain" description="Flavodoxin-like fold" evidence="2">
    <location>
        <begin position="18"/>
        <end position="178"/>
    </location>
</feature>
<dbReference type="InterPro" id="IPR029039">
    <property type="entry name" value="Flavoprotein-like_sf"/>
</dbReference>
<dbReference type="AlphaFoldDB" id="A0A1M6S8D9"/>